<evidence type="ECO:0000313" key="1">
    <source>
        <dbReference type="EMBL" id="MFI5675394.1"/>
    </source>
</evidence>
<dbReference type="InterPro" id="IPR039556">
    <property type="entry name" value="ICL/PEPM"/>
</dbReference>
<dbReference type="PANTHER" id="PTHR42905">
    <property type="entry name" value="PHOSPHOENOLPYRUVATE CARBOXYLASE"/>
    <property type="match status" value="1"/>
</dbReference>
<dbReference type="Gene3D" id="3.20.20.60">
    <property type="entry name" value="Phosphoenolpyruvate-binding domains"/>
    <property type="match status" value="1"/>
</dbReference>
<name>A0ABW7XZZ7_STRCE</name>
<dbReference type="Pfam" id="PF13714">
    <property type="entry name" value="PEP_mutase"/>
    <property type="match status" value="1"/>
</dbReference>
<gene>
    <name evidence="1" type="ORF">ACIA8P_12090</name>
</gene>
<reference evidence="1 2" key="1">
    <citation type="submission" date="2024-10" db="EMBL/GenBank/DDBJ databases">
        <title>The Natural Products Discovery Center: Release of the First 8490 Sequenced Strains for Exploring Actinobacteria Biosynthetic Diversity.</title>
        <authorList>
            <person name="Kalkreuter E."/>
            <person name="Kautsar S.A."/>
            <person name="Yang D."/>
            <person name="Bader C.D."/>
            <person name="Teijaro C.N."/>
            <person name="Fluegel L."/>
            <person name="Davis C.M."/>
            <person name="Simpson J.R."/>
            <person name="Lauterbach L."/>
            <person name="Steele A.D."/>
            <person name="Gui C."/>
            <person name="Meng S."/>
            <person name="Li G."/>
            <person name="Viehrig K."/>
            <person name="Ye F."/>
            <person name="Su P."/>
            <person name="Kiefer A.F."/>
            <person name="Nichols A."/>
            <person name="Cepeda A.J."/>
            <person name="Yan W."/>
            <person name="Fan B."/>
            <person name="Jiang Y."/>
            <person name="Adhikari A."/>
            <person name="Zheng C.-J."/>
            <person name="Schuster L."/>
            <person name="Cowan T.M."/>
            <person name="Smanski M.J."/>
            <person name="Chevrette M.G."/>
            <person name="De Carvalho L.P.S."/>
            <person name="Shen B."/>
        </authorList>
    </citation>
    <scope>NUCLEOTIDE SEQUENCE [LARGE SCALE GENOMIC DNA]</scope>
    <source>
        <strain evidence="1 2">NPDC051599</strain>
    </source>
</reference>
<dbReference type="PANTHER" id="PTHR42905:SF5">
    <property type="entry name" value="CARBOXYVINYL-CARBOXYPHOSPHONATE PHOSPHORYLMUTASE, CHLOROPLASTIC"/>
    <property type="match status" value="1"/>
</dbReference>
<dbReference type="Proteomes" id="UP001612415">
    <property type="component" value="Unassembled WGS sequence"/>
</dbReference>
<dbReference type="CDD" id="cd00377">
    <property type="entry name" value="ICL_PEPM"/>
    <property type="match status" value="1"/>
</dbReference>
<dbReference type="InterPro" id="IPR040442">
    <property type="entry name" value="Pyrv_kinase-like_dom_sf"/>
</dbReference>
<proteinExistence type="predicted"/>
<dbReference type="RefSeq" id="WP_398656205.1">
    <property type="nucleotide sequence ID" value="NZ_JBITDC010000004.1"/>
</dbReference>
<dbReference type="SUPFAM" id="SSF51621">
    <property type="entry name" value="Phosphoenolpyruvate/pyruvate domain"/>
    <property type="match status" value="1"/>
</dbReference>
<evidence type="ECO:0000313" key="2">
    <source>
        <dbReference type="Proteomes" id="UP001612415"/>
    </source>
</evidence>
<sequence length="266" mass="28177">MYSASLAARHFDGMFVSGFGFAASHYGLPDIGFIAWPDMVTFAGRLRAAFPRHDLLVDIDDGYVDTEVACHVVENLERLGASGVILEDQKRPRRCGHADGKQGLPLEEDLEKLEAVLATRRDLVVVARTDATGEEGILLRAKALAATATAADVVLVDGVRSVEWIRRIRDVVGDKPVLCNQIAGGKSHRLPLGELSELGVDAAICSTPCLFAAHRAVDTALAELEAADGRPAPVADHGCVGVAVSTAPLEQNLARLRGDGGAPTAR</sequence>
<comment type="caution">
    <text evidence="1">The sequence shown here is derived from an EMBL/GenBank/DDBJ whole genome shotgun (WGS) entry which is preliminary data.</text>
</comment>
<accession>A0ABW7XZZ7</accession>
<protein>
    <submittedName>
        <fullName evidence="1">Oxaloacetate decarboxylase</fullName>
    </submittedName>
</protein>
<keyword evidence="2" id="KW-1185">Reference proteome</keyword>
<organism evidence="1 2">
    <name type="scientific">Streptomyces cellulosae</name>
    <dbReference type="NCBI Taxonomy" id="1968"/>
    <lineage>
        <taxon>Bacteria</taxon>
        <taxon>Bacillati</taxon>
        <taxon>Actinomycetota</taxon>
        <taxon>Actinomycetes</taxon>
        <taxon>Kitasatosporales</taxon>
        <taxon>Streptomycetaceae</taxon>
        <taxon>Streptomyces</taxon>
    </lineage>
</organism>
<dbReference type="EMBL" id="JBITDC010000004">
    <property type="protein sequence ID" value="MFI5675394.1"/>
    <property type="molecule type" value="Genomic_DNA"/>
</dbReference>
<dbReference type="InterPro" id="IPR015813">
    <property type="entry name" value="Pyrv/PenolPyrv_kinase-like_dom"/>
</dbReference>